<evidence type="ECO:0000256" key="3">
    <source>
        <dbReference type="ARBA" id="ARBA00010742"/>
    </source>
</evidence>
<dbReference type="PANTHER" id="PTHR30024">
    <property type="entry name" value="ALIPHATIC SULFONATES-BINDING PROTEIN-RELATED"/>
    <property type="match status" value="1"/>
</dbReference>
<keyword evidence="7" id="KW-0732">Signal</keyword>
<evidence type="ECO:0000256" key="5">
    <source>
        <dbReference type="ARBA" id="ARBA00022475"/>
    </source>
</evidence>
<sequence length="315" mass="34387">MLGIVGPVTAETPERTVIGYVNVMDDAPVHVAYEAGLYAQYGLDVELVRFSSGTDLIKGIVTGSLDVGVLGFTNALSWASRGADLKIIGGAQRGYHSILVRKDRGITGVSGLRGRSLASQKQGSTADVVLSNVVLPDADLTKRDLTMRYVSPAVAVQSLVAGGVDAAFLFEPYARIAQYTAPVEEIYEIGDHWPFPCMVVITSGETWRQDRSRLEAVLEAQKDAIEILTDNPQQAARLISHYFIQGDTLDTPQGPIPAVQVIEEAVRANTFNWQLTAQDIDRIYQVEGIMRRENLLSGAVNLDEILDLSWQQARE</sequence>
<dbReference type="GO" id="GO:0012505">
    <property type="term" value="C:endomembrane system"/>
    <property type="evidence" value="ECO:0007669"/>
    <property type="project" value="UniProtKB-SubCell"/>
</dbReference>
<keyword evidence="8" id="KW-0472">Membrane</keyword>
<accession>A0A098QXP0</accession>
<organism evidence="9 10">
    <name type="scientific">Spirochaeta lutea</name>
    <dbReference type="NCBI Taxonomy" id="1480694"/>
    <lineage>
        <taxon>Bacteria</taxon>
        <taxon>Pseudomonadati</taxon>
        <taxon>Spirochaetota</taxon>
        <taxon>Spirochaetia</taxon>
        <taxon>Spirochaetales</taxon>
        <taxon>Spirochaetaceae</taxon>
        <taxon>Spirochaeta</taxon>
    </lineage>
</organism>
<dbReference type="GO" id="GO:0042597">
    <property type="term" value="C:periplasmic space"/>
    <property type="evidence" value="ECO:0007669"/>
    <property type="project" value="UniProtKB-SubCell"/>
</dbReference>
<dbReference type="EMBL" id="JNUP01000049">
    <property type="protein sequence ID" value="KGE72655.1"/>
    <property type="molecule type" value="Genomic_DNA"/>
</dbReference>
<dbReference type="Pfam" id="PF13379">
    <property type="entry name" value="NMT1_2"/>
    <property type="match status" value="1"/>
</dbReference>
<protein>
    <submittedName>
        <fullName evidence="9">ABC transporter substrate-binding protein</fullName>
    </submittedName>
</protein>
<evidence type="ECO:0000256" key="4">
    <source>
        <dbReference type="ARBA" id="ARBA00022448"/>
    </source>
</evidence>
<proteinExistence type="inferred from homology"/>
<dbReference type="Gene3D" id="3.40.190.10">
    <property type="entry name" value="Periplasmic binding protein-like II"/>
    <property type="match status" value="2"/>
</dbReference>
<evidence type="ECO:0000313" key="10">
    <source>
        <dbReference type="Proteomes" id="UP000029692"/>
    </source>
</evidence>
<keyword evidence="6" id="KW-0997">Cell inner membrane</keyword>
<dbReference type="eggNOG" id="COG0715">
    <property type="taxonomic scope" value="Bacteria"/>
</dbReference>
<keyword evidence="5" id="KW-1003">Cell membrane</keyword>
<name>A0A098QXP0_9SPIO</name>
<evidence type="ECO:0000256" key="8">
    <source>
        <dbReference type="ARBA" id="ARBA00023136"/>
    </source>
</evidence>
<evidence type="ECO:0000256" key="6">
    <source>
        <dbReference type="ARBA" id="ARBA00022519"/>
    </source>
</evidence>
<comment type="similarity">
    <text evidence="3">Belongs to the bacterial solute-binding protein SsuA/TauA family.</text>
</comment>
<keyword evidence="4" id="KW-0813">Transport</keyword>
<evidence type="ECO:0000313" key="9">
    <source>
        <dbReference type="EMBL" id="KGE72655.1"/>
    </source>
</evidence>
<dbReference type="AlphaFoldDB" id="A0A098QXP0"/>
<dbReference type="Proteomes" id="UP000029692">
    <property type="component" value="Unassembled WGS sequence"/>
</dbReference>
<dbReference type="CDD" id="cd13553">
    <property type="entry name" value="PBP2_NrtA_CpmA_like"/>
    <property type="match status" value="1"/>
</dbReference>
<evidence type="ECO:0000256" key="7">
    <source>
        <dbReference type="ARBA" id="ARBA00022729"/>
    </source>
</evidence>
<gene>
    <name evidence="9" type="ORF">DC28_06270</name>
</gene>
<comment type="caution">
    <text evidence="9">The sequence shown here is derived from an EMBL/GenBank/DDBJ whole genome shotgun (WGS) entry which is preliminary data.</text>
</comment>
<dbReference type="PANTHER" id="PTHR30024:SF47">
    <property type="entry name" value="TAURINE-BINDING PERIPLASMIC PROTEIN"/>
    <property type="match status" value="1"/>
</dbReference>
<keyword evidence="10" id="KW-1185">Reference proteome</keyword>
<dbReference type="InterPro" id="IPR044527">
    <property type="entry name" value="NrtA/CpmA_ABC-bd_dom"/>
</dbReference>
<comment type="subcellular location">
    <subcellularLocation>
        <location evidence="1">Endomembrane system</location>
    </subcellularLocation>
    <subcellularLocation>
        <location evidence="2">Periplasm</location>
    </subcellularLocation>
</comment>
<evidence type="ECO:0000256" key="1">
    <source>
        <dbReference type="ARBA" id="ARBA00004308"/>
    </source>
</evidence>
<dbReference type="SUPFAM" id="SSF53850">
    <property type="entry name" value="Periplasmic binding protein-like II"/>
    <property type="match status" value="1"/>
</dbReference>
<dbReference type="STRING" id="1480694.DC28_06270"/>
<reference evidence="9 10" key="1">
    <citation type="submission" date="2014-05" db="EMBL/GenBank/DDBJ databases">
        <title>De novo Genome Sequence of Spirocheata sp.</title>
        <authorList>
            <person name="Shivani Y."/>
            <person name="Subhash Y."/>
            <person name="Tushar L."/>
            <person name="Sasikala C."/>
            <person name="Ramana C.V."/>
        </authorList>
    </citation>
    <scope>NUCLEOTIDE SEQUENCE [LARGE SCALE GENOMIC DNA]</scope>
    <source>
        <strain evidence="9 10">JC230</strain>
    </source>
</reference>
<evidence type="ECO:0000256" key="2">
    <source>
        <dbReference type="ARBA" id="ARBA00004418"/>
    </source>
</evidence>